<sequence length="157" mass="16945">MIATVTTAAVLTDLLYRVEQHRRALVSEVLARHQLNLTQWMALGVLRKRGVCSMTELAQASAIDRTSLTRTVDGLIARGCVVRSALPGDRRAVIVQISPGGEALASQVGADVEAVERRLLSVLDENRQAGLARDLAKLLSPPTHQTGDVVSRRSRSA</sequence>
<dbReference type="PROSITE" id="PS50995">
    <property type="entry name" value="HTH_MARR_2"/>
    <property type="match status" value="1"/>
</dbReference>
<dbReference type="PANTHER" id="PTHR33164">
    <property type="entry name" value="TRANSCRIPTIONAL REGULATOR, MARR FAMILY"/>
    <property type="match status" value="1"/>
</dbReference>
<evidence type="ECO:0000313" key="3">
    <source>
        <dbReference type="Proteomes" id="UP001262754"/>
    </source>
</evidence>
<dbReference type="SMART" id="SM00347">
    <property type="entry name" value="HTH_MARR"/>
    <property type="match status" value="1"/>
</dbReference>
<dbReference type="PRINTS" id="PR00598">
    <property type="entry name" value="HTHMARR"/>
</dbReference>
<name>A0ABU1MXR2_9CAUL</name>
<comment type="caution">
    <text evidence="2">The sequence shown here is derived from an EMBL/GenBank/DDBJ whole genome shotgun (WGS) entry which is preliminary data.</text>
</comment>
<dbReference type="GO" id="GO:0003677">
    <property type="term" value="F:DNA binding"/>
    <property type="evidence" value="ECO:0007669"/>
    <property type="project" value="UniProtKB-KW"/>
</dbReference>
<dbReference type="Proteomes" id="UP001262754">
    <property type="component" value="Unassembled WGS sequence"/>
</dbReference>
<protein>
    <submittedName>
        <fullName evidence="2">DNA-binding MarR family transcriptional regulator</fullName>
    </submittedName>
</protein>
<dbReference type="Pfam" id="PF12802">
    <property type="entry name" value="MarR_2"/>
    <property type="match status" value="1"/>
</dbReference>
<keyword evidence="3" id="KW-1185">Reference proteome</keyword>
<accession>A0ABU1MXR2</accession>
<dbReference type="InterPro" id="IPR000835">
    <property type="entry name" value="HTH_MarR-typ"/>
</dbReference>
<dbReference type="SUPFAM" id="SSF46785">
    <property type="entry name" value="Winged helix' DNA-binding domain"/>
    <property type="match status" value="1"/>
</dbReference>
<dbReference type="EMBL" id="JAVDRL010000004">
    <property type="protein sequence ID" value="MDR6530827.1"/>
    <property type="molecule type" value="Genomic_DNA"/>
</dbReference>
<evidence type="ECO:0000259" key="1">
    <source>
        <dbReference type="PROSITE" id="PS50995"/>
    </source>
</evidence>
<dbReference type="RefSeq" id="WP_310030558.1">
    <property type="nucleotide sequence ID" value="NZ_JAVDRL010000004.1"/>
</dbReference>
<reference evidence="2 3" key="1">
    <citation type="submission" date="2023-07" db="EMBL/GenBank/DDBJ databases">
        <title>Sorghum-associated microbial communities from plants grown in Nebraska, USA.</title>
        <authorList>
            <person name="Schachtman D."/>
        </authorList>
    </citation>
    <scope>NUCLEOTIDE SEQUENCE [LARGE SCALE GENOMIC DNA]</scope>
    <source>
        <strain evidence="2 3">DS2154</strain>
    </source>
</reference>
<dbReference type="InterPro" id="IPR036388">
    <property type="entry name" value="WH-like_DNA-bd_sf"/>
</dbReference>
<organism evidence="2 3">
    <name type="scientific">Caulobacter rhizosphaerae</name>
    <dbReference type="NCBI Taxonomy" id="2010972"/>
    <lineage>
        <taxon>Bacteria</taxon>
        <taxon>Pseudomonadati</taxon>
        <taxon>Pseudomonadota</taxon>
        <taxon>Alphaproteobacteria</taxon>
        <taxon>Caulobacterales</taxon>
        <taxon>Caulobacteraceae</taxon>
        <taxon>Caulobacter</taxon>
    </lineage>
</organism>
<dbReference type="InterPro" id="IPR039422">
    <property type="entry name" value="MarR/SlyA-like"/>
</dbReference>
<dbReference type="Gene3D" id="1.10.10.10">
    <property type="entry name" value="Winged helix-like DNA-binding domain superfamily/Winged helix DNA-binding domain"/>
    <property type="match status" value="1"/>
</dbReference>
<keyword evidence="2" id="KW-0238">DNA-binding</keyword>
<proteinExistence type="predicted"/>
<feature type="domain" description="HTH marR-type" evidence="1">
    <location>
        <begin position="8"/>
        <end position="140"/>
    </location>
</feature>
<gene>
    <name evidence="2" type="ORF">J2800_001566</name>
</gene>
<dbReference type="InterPro" id="IPR036390">
    <property type="entry name" value="WH_DNA-bd_sf"/>
</dbReference>
<evidence type="ECO:0000313" key="2">
    <source>
        <dbReference type="EMBL" id="MDR6530827.1"/>
    </source>
</evidence>
<dbReference type="PANTHER" id="PTHR33164:SF95">
    <property type="entry name" value="TRANSCRIPTIONAL REGULATOR"/>
    <property type="match status" value="1"/>
</dbReference>